<evidence type="ECO:0000313" key="2">
    <source>
        <dbReference type="Proteomes" id="UP001433268"/>
    </source>
</evidence>
<dbReference type="GeneID" id="92037729"/>
<gene>
    <name evidence="1" type="ORF">PG997_000354</name>
</gene>
<proteinExistence type="predicted"/>
<reference evidence="1 2" key="1">
    <citation type="submission" date="2023-01" db="EMBL/GenBank/DDBJ databases">
        <title>Analysis of 21 Apiospora genomes using comparative genomics revels a genus with tremendous synthesis potential of carbohydrate active enzymes and secondary metabolites.</title>
        <authorList>
            <person name="Sorensen T."/>
        </authorList>
    </citation>
    <scope>NUCLEOTIDE SEQUENCE [LARGE SCALE GENOMIC DNA]</scope>
    <source>
        <strain evidence="1 2">CBS 114990</strain>
    </source>
</reference>
<dbReference type="Proteomes" id="UP001433268">
    <property type="component" value="Unassembled WGS sequence"/>
</dbReference>
<comment type="caution">
    <text evidence="1">The sequence shown here is derived from an EMBL/GenBank/DDBJ whole genome shotgun (WGS) entry which is preliminary data.</text>
</comment>
<dbReference type="EMBL" id="JAQQWN010000002">
    <property type="protein sequence ID" value="KAK8093669.1"/>
    <property type="molecule type" value="Genomic_DNA"/>
</dbReference>
<organism evidence="1 2">
    <name type="scientific">Apiospora hydei</name>
    <dbReference type="NCBI Taxonomy" id="1337664"/>
    <lineage>
        <taxon>Eukaryota</taxon>
        <taxon>Fungi</taxon>
        <taxon>Dikarya</taxon>
        <taxon>Ascomycota</taxon>
        <taxon>Pezizomycotina</taxon>
        <taxon>Sordariomycetes</taxon>
        <taxon>Xylariomycetidae</taxon>
        <taxon>Amphisphaeriales</taxon>
        <taxon>Apiosporaceae</taxon>
        <taxon>Apiospora</taxon>
    </lineage>
</organism>
<protein>
    <submittedName>
        <fullName evidence="1">Uncharacterized protein</fullName>
    </submittedName>
</protein>
<evidence type="ECO:0000313" key="1">
    <source>
        <dbReference type="EMBL" id="KAK8093669.1"/>
    </source>
</evidence>
<name>A0ABR1XAI0_9PEZI</name>
<keyword evidence="2" id="KW-1185">Reference proteome</keyword>
<dbReference type="RefSeq" id="XP_066674442.1">
    <property type="nucleotide sequence ID" value="XM_066804669.1"/>
</dbReference>
<sequence>MTGVEWPSATAQLTSGPLSPSFEAGVVLQEQGVPSRFAISYCLPYLGEGIEREEESDSHRFLFAGCCNAREVMTSGKYYWPEAPRACGVCV</sequence>
<accession>A0ABR1XAI0</accession>